<organism evidence="2 3">
    <name type="scientific">Ambispora leptoticha</name>
    <dbReference type="NCBI Taxonomy" id="144679"/>
    <lineage>
        <taxon>Eukaryota</taxon>
        <taxon>Fungi</taxon>
        <taxon>Fungi incertae sedis</taxon>
        <taxon>Mucoromycota</taxon>
        <taxon>Glomeromycotina</taxon>
        <taxon>Glomeromycetes</taxon>
        <taxon>Archaeosporales</taxon>
        <taxon>Ambisporaceae</taxon>
        <taxon>Ambispora</taxon>
    </lineage>
</organism>
<dbReference type="SUPFAM" id="SSF52058">
    <property type="entry name" value="L domain-like"/>
    <property type="match status" value="1"/>
</dbReference>
<proteinExistence type="predicted"/>
<dbReference type="Proteomes" id="UP000789508">
    <property type="component" value="Unassembled WGS sequence"/>
</dbReference>
<dbReference type="AlphaFoldDB" id="A0A9N9EMD2"/>
<keyword evidence="1" id="KW-0175">Coiled coil</keyword>
<feature type="coiled-coil region" evidence="1">
    <location>
        <begin position="17"/>
        <end position="52"/>
    </location>
</feature>
<feature type="non-terminal residue" evidence="2">
    <location>
        <position position="1"/>
    </location>
</feature>
<feature type="coiled-coil region" evidence="1">
    <location>
        <begin position="224"/>
        <end position="330"/>
    </location>
</feature>
<gene>
    <name evidence="2" type="ORF">ALEPTO_LOCUS10991</name>
</gene>
<dbReference type="InterPro" id="IPR032675">
    <property type="entry name" value="LRR_dom_sf"/>
</dbReference>
<keyword evidence="3" id="KW-1185">Reference proteome</keyword>
<evidence type="ECO:0000256" key="1">
    <source>
        <dbReference type="SAM" id="Coils"/>
    </source>
</evidence>
<evidence type="ECO:0000313" key="3">
    <source>
        <dbReference type="Proteomes" id="UP000789508"/>
    </source>
</evidence>
<accession>A0A9N9EMD2</accession>
<sequence>KPIKTKEIAKLFQNSKKQALGREIKKIEKEINQSLTDELKELVSDFIQARKQMVKNENYEEAKGKALELEDQLLDEKGLEEENIEKIIKEKIIRVRDENNFKGQLVIEEYSKLEKLYLRSIKSVDKIILKNLIQLQECTILDCDTKELIVENCSQIKKLNIENNILTNLGFIKDLESLEELKMNGNTELIEILAPYYGENEKNKWLEENQPLTIDNPIDFEKKYQKLKETLNSLLEKEQIKTEELIKLEKQTKEINLEEKEEQNDIVTSDLFKKLKEDKNNLSKLRKTNQELEKKLSFFEQTRRAKKQEIEQKEKELEELKTTVGDKLDDKEKEVLKKLLEIQDDFIKSNSSLVSEITQLNLETQKSLNQTSQFFNIKIKDSSGINFGNVYGSHASGVNVNNIGKENIAQMEGVATSLSQEEKELAEKPIKSEKGKKTEFPLIQEQQTEKTEENKQIFPYTIQNITLSSHTVALNSEHPAAKLYNNFYTLDLPALSRDYKNVIKFTKNLSLNNNPDDYLKPYDIVKVNRKGGTYQHAAIYLGNAKEIEIHHPFIPFKKPELIQKHIEIAIKAEYGICRQKNINTISKATKSSDYLLQAIQETNQFFEQLEKDQLQQEAWVEIPS</sequence>
<dbReference type="OrthoDB" id="2444094at2759"/>
<protein>
    <submittedName>
        <fullName evidence="2">8185_t:CDS:1</fullName>
    </submittedName>
</protein>
<reference evidence="2" key="1">
    <citation type="submission" date="2021-06" db="EMBL/GenBank/DDBJ databases">
        <authorList>
            <person name="Kallberg Y."/>
            <person name="Tangrot J."/>
            <person name="Rosling A."/>
        </authorList>
    </citation>
    <scope>NUCLEOTIDE SEQUENCE</scope>
    <source>
        <strain evidence="2">FL130A</strain>
    </source>
</reference>
<feature type="non-terminal residue" evidence="2">
    <location>
        <position position="624"/>
    </location>
</feature>
<dbReference type="Gene3D" id="3.80.10.10">
    <property type="entry name" value="Ribonuclease Inhibitor"/>
    <property type="match status" value="1"/>
</dbReference>
<dbReference type="EMBL" id="CAJVPS010015009">
    <property type="protein sequence ID" value="CAG8685255.1"/>
    <property type="molecule type" value="Genomic_DNA"/>
</dbReference>
<comment type="caution">
    <text evidence="2">The sequence shown here is derived from an EMBL/GenBank/DDBJ whole genome shotgun (WGS) entry which is preliminary data.</text>
</comment>
<evidence type="ECO:0000313" key="2">
    <source>
        <dbReference type="EMBL" id="CAG8685255.1"/>
    </source>
</evidence>
<name>A0A9N9EMD2_9GLOM</name>